<dbReference type="EMBL" id="ARQD01000005">
    <property type="protein sequence ID" value="KIX84927.1"/>
    <property type="molecule type" value="Genomic_DNA"/>
</dbReference>
<sequence>MVKIMKKNIKCNKKTVAYRRTIWVACATSALAFSMISADPFKQLTSSNIEQAYQIIADANIVLEPEYAQSKSLGIEKTLINPSCKILIGKNLGSNSYLFTTENKLKSTDSGTPLNITVMMDTHYPEIIVVKLGHPYQKEALKIWKQHFNENIVKYKILKDQYVVLSSKYLPEIVKKLQTSSDVKSEAAQKTQFTWTSIDHIAPYKGK</sequence>
<dbReference type="AlphaFoldDB" id="A0A0D2K3P4"/>
<feature type="chain" id="PRO_5002256566" evidence="1">
    <location>
        <begin position="33"/>
        <end position="207"/>
    </location>
</feature>
<proteinExistence type="predicted"/>
<evidence type="ECO:0000256" key="1">
    <source>
        <dbReference type="SAM" id="SignalP"/>
    </source>
</evidence>
<organism evidence="2 3">
    <name type="scientific">candidate division TM6 bacterium JCVI TM6SC1</name>
    <dbReference type="NCBI Taxonomy" id="1306947"/>
    <lineage>
        <taxon>Bacteria</taxon>
        <taxon>Candidatus Babelota</taxon>
        <taxon>Vermiphilus</taxon>
    </lineage>
</organism>
<protein>
    <submittedName>
        <fullName evidence="2">Uncharacterized protein</fullName>
    </submittedName>
</protein>
<keyword evidence="3" id="KW-1185">Reference proteome</keyword>
<dbReference type="Proteomes" id="UP000032214">
    <property type="component" value="Unassembled WGS sequence"/>
</dbReference>
<feature type="signal peptide" evidence="1">
    <location>
        <begin position="1"/>
        <end position="32"/>
    </location>
</feature>
<name>A0A0D2K3P4_9BACT</name>
<evidence type="ECO:0000313" key="3">
    <source>
        <dbReference type="Proteomes" id="UP000032214"/>
    </source>
</evidence>
<keyword evidence="1" id="KW-0732">Signal</keyword>
<accession>A0A0D2K3P4</accession>
<comment type="caution">
    <text evidence="2">The sequence shown here is derived from an EMBL/GenBank/DDBJ whole genome shotgun (WGS) entry which is preliminary data.</text>
</comment>
<reference evidence="2 3" key="1">
    <citation type="journal article" date="2013" name="Proc. Natl. Acad. Sci. U.S.A.">
        <title>Candidate phylum TM6 genome recovered from a hospital sink biofilm provides genomic insights into this uncultivated phylum.</title>
        <authorList>
            <person name="McLean J.S."/>
            <person name="Lombardo M.J."/>
            <person name="Badger J.H."/>
            <person name="Edlund A."/>
            <person name="Novotny M."/>
            <person name="Yee-Greenbaum J."/>
            <person name="Vyahhi N."/>
            <person name="Hall A.P."/>
            <person name="Yang Y."/>
            <person name="Dupont C.L."/>
            <person name="Ziegler M.G."/>
            <person name="Chitsaz H."/>
            <person name="Allen A.E."/>
            <person name="Yooseph S."/>
            <person name="Tesler G."/>
            <person name="Pevzner P.A."/>
            <person name="Friedman R.M."/>
            <person name="Nealson K.H."/>
            <person name="Venter J.C."/>
            <person name="Lasken R.S."/>
        </authorList>
    </citation>
    <scope>NUCLEOTIDE SEQUENCE [LARGE SCALE GENOMIC DNA]</scope>
    <source>
        <strain evidence="2 3">TM6SC1</strain>
    </source>
</reference>
<gene>
    <name evidence="2" type="ORF">J120_05005</name>
</gene>
<evidence type="ECO:0000313" key="2">
    <source>
        <dbReference type="EMBL" id="KIX84927.1"/>
    </source>
</evidence>